<dbReference type="PROSITE" id="PS51192">
    <property type="entry name" value="HELICASE_ATP_BIND_1"/>
    <property type="match status" value="1"/>
</dbReference>
<dbReference type="SMART" id="SM00973">
    <property type="entry name" value="Sec63"/>
    <property type="match status" value="1"/>
</dbReference>
<dbReference type="GO" id="GO:0005524">
    <property type="term" value="F:ATP binding"/>
    <property type="evidence" value="ECO:0007669"/>
    <property type="project" value="UniProtKB-KW"/>
</dbReference>
<dbReference type="Gene3D" id="1.10.150.20">
    <property type="entry name" value="5' to 3' exonuclease, C-terminal subdomain"/>
    <property type="match status" value="1"/>
</dbReference>
<dbReference type="InParanoid" id="A0A2V0PJB2"/>
<dbReference type="Gene3D" id="3.40.50.300">
    <property type="entry name" value="P-loop containing nucleotide triphosphate hydrolases"/>
    <property type="match status" value="1"/>
</dbReference>
<dbReference type="SUPFAM" id="SSF52540">
    <property type="entry name" value="P-loop containing nucleoside triphosphate hydrolases"/>
    <property type="match status" value="1"/>
</dbReference>
<dbReference type="STRING" id="307507.A0A2V0PJB2"/>
<dbReference type="GO" id="GO:0005634">
    <property type="term" value="C:nucleus"/>
    <property type="evidence" value="ECO:0007669"/>
    <property type="project" value="TreeGrafter"/>
</dbReference>
<dbReference type="CDD" id="cd18021">
    <property type="entry name" value="DEXHc_Brr2_2"/>
    <property type="match status" value="1"/>
</dbReference>
<dbReference type="InterPro" id="IPR027417">
    <property type="entry name" value="P-loop_NTPase"/>
</dbReference>
<keyword evidence="2" id="KW-0378">Hydrolase</keyword>
<evidence type="ECO:0000313" key="6">
    <source>
        <dbReference type="EMBL" id="GBF99112.1"/>
    </source>
</evidence>
<keyword evidence="3 6" id="KW-0347">Helicase</keyword>
<dbReference type="GO" id="GO:0004386">
    <property type="term" value="F:helicase activity"/>
    <property type="evidence" value="ECO:0007669"/>
    <property type="project" value="UniProtKB-KW"/>
</dbReference>
<dbReference type="GO" id="GO:0003676">
    <property type="term" value="F:nucleic acid binding"/>
    <property type="evidence" value="ECO:0007669"/>
    <property type="project" value="InterPro"/>
</dbReference>
<dbReference type="Proteomes" id="UP000247498">
    <property type="component" value="Unassembled WGS sequence"/>
</dbReference>
<feature type="non-terminal residue" evidence="6">
    <location>
        <position position="476"/>
    </location>
</feature>
<dbReference type="InterPro" id="IPR035892">
    <property type="entry name" value="C2_domain_sf"/>
</dbReference>
<comment type="caution">
    <text evidence="6">The sequence shown here is derived from an EMBL/GenBank/DDBJ whole genome shotgun (WGS) entry which is preliminary data.</text>
</comment>
<dbReference type="Pfam" id="PF00270">
    <property type="entry name" value="DEAD"/>
    <property type="match status" value="1"/>
</dbReference>
<proteinExistence type="predicted"/>
<protein>
    <submittedName>
        <fullName evidence="6">U5 small nuclear ribonucleoprotein 200 kDa helicase-like</fullName>
    </submittedName>
</protein>
<keyword evidence="7" id="KW-1185">Reference proteome</keyword>
<dbReference type="InterPro" id="IPR011545">
    <property type="entry name" value="DEAD/DEAH_box_helicase_dom"/>
</dbReference>
<keyword evidence="1" id="KW-0547">Nucleotide-binding</keyword>
<keyword evidence="4" id="KW-0067">ATP-binding</keyword>
<gene>
    <name evidence="6" type="ORF">Rsub_12004</name>
</gene>
<dbReference type="FunFam" id="3.40.50.300:FF:000254">
    <property type="entry name" value="U5 small nuclear ribonucleoprotein helicase"/>
    <property type="match status" value="1"/>
</dbReference>
<organism evidence="6 7">
    <name type="scientific">Raphidocelis subcapitata</name>
    <dbReference type="NCBI Taxonomy" id="307507"/>
    <lineage>
        <taxon>Eukaryota</taxon>
        <taxon>Viridiplantae</taxon>
        <taxon>Chlorophyta</taxon>
        <taxon>core chlorophytes</taxon>
        <taxon>Chlorophyceae</taxon>
        <taxon>CS clade</taxon>
        <taxon>Sphaeropleales</taxon>
        <taxon>Selenastraceae</taxon>
        <taxon>Raphidocelis</taxon>
    </lineage>
</organism>
<dbReference type="SUPFAM" id="SSF158702">
    <property type="entry name" value="Sec63 N-terminal domain-like"/>
    <property type="match status" value="1"/>
</dbReference>
<accession>A0A2V0PJB2</accession>
<name>A0A2V0PJB2_9CHLO</name>
<keyword evidence="6" id="KW-0687">Ribonucleoprotein</keyword>
<dbReference type="AlphaFoldDB" id="A0A2V0PJB2"/>
<dbReference type="PANTHER" id="PTHR47961">
    <property type="entry name" value="DNA POLYMERASE THETA, PUTATIVE (AFU_ORTHOLOGUE AFUA_1G05260)-RELATED"/>
    <property type="match status" value="1"/>
</dbReference>
<dbReference type="GO" id="GO:1990904">
    <property type="term" value="C:ribonucleoprotein complex"/>
    <property type="evidence" value="ECO:0007669"/>
    <property type="project" value="UniProtKB-KW"/>
</dbReference>
<dbReference type="Gene3D" id="1.10.3380.10">
    <property type="entry name" value="Sec63 N-terminal domain-like domain"/>
    <property type="match status" value="1"/>
</dbReference>
<dbReference type="EMBL" id="BDRX01000146">
    <property type="protein sequence ID" value="GBF99112.1"/>
    <property type="molecule type" value="Genomic_DNA"/>
</dbReference>
<dbReference type="OrthoDB" id="5575at2759"/>
<dbReference type="Pfam" id="PF02889">
    <property type="entry name" value="Sec63"/>
    <property type="match status" value="1"/>
</dbReference>
<dbReference type="InterPro" id="IPR050474">
    <property type="entry name" value="Hel308_SKI2-like"/>
</dbReference>
<feature type="domain" description="Helicase ATP-binding" evidence="5">
    <location>
        <begin position="266"/>
        <end position="450"/>
    </location>
</feature>
<dbReference type="InterPro" id="IPR014001">
    <property type="entry name" value="Helicase_ATP-bd"/>
</dbReference>
<evidence type="ECO:0000256" key="1">
    <source>
        <dbReference type="ARBA" id="ARBA00022741"/>
    </source>
</evidence>
<dbReference type="FunFam" id="2.60.40.150:FF:000004">
    <property type="entry name" value="RNA helicase, activating signal cointegrator 1"/>
    <property type="match status" value="1"/>
</dbReference>
<dbReference type="FunFam" id="1.10.150.20:FF:000004">
    <property type="entry name" value="U5 small nuclear ribonucleoprotein helicase"/>
    <property type="match status" value="1"/>
</dbReference>
<dbReference type="GO" id="GO:0016787">
    <property type="term" value="F:hydrolase activity"/>
    <property type="evidence" value="ECO:0007669"/>
    <property type="project" value="UniProtKB-KW"/>
</dbReference>
<evidence type="ECO:0000256" key="3">
    <source>
        <dbReference type="ARBA" id="ARBA00022806"/>
    </source>
</evidence>
<dbReference type="InterPro" id="IPR004179">
    <property type="entry name" value="Sec63-dom"/>
</dbReference>
<dbReference type="PANTHER" id="PTHR47961:SF4">
    <property type="entry name" value="ACTIVATING SIGNAL COINTEGRATOR 1 COMPLEX SUBUNIT 3"/>
    <property type="match status" value="1"/>
</dbReference>
<dbReference type="SMART" id="SM00487">
    <property type="entry name" value="DEXDc"/>
    <property type="match status" value="1"/>
</dbReference>
<sequence length="476" mass="52265">MVYVTQSAGRIMRCLAEICLKRGWANVAERALTLCKEVNHRMWSSQTPLRQFKGVPNDVLARLEKKDLAWERYYDLSSQELGELIRMPKYGKSLHKLVHQFPRLELGAHVQPLTRSTLRVDLTLAPDFAWDDKVHGAVEPFWILVEDADGEVLLHHQFWLLRRAVVAGGEEASLSFTLPIGEPLPPMYFVRAVSDRWLGCEAVLPISFRHLILPEKFPPPTELLDLQPLPVTALRNAAFEALYSSPKGEGARPINTFNAIQTQAFNALYHTDENVLLAAPTGSGKTVAAEFAILRALAKAQEGKGTARVVYVAPLDAIVSERAADWGAKFGPGGLGLSVEVLTGEGAPDLKRLERGQLVLSSAANWDMISRRWKQRKNVQNVALFIVDELHLIGGAPGPKLEIACSRMRYLSAQRASDGAPPVRIVGLSHSLANARDVGEWLGAGPHGLFNFSPGAMTRPSYSAIPRHAAGGQPAL</sequence>
<evidence type="ECO:0000256" key="2">
    <source>
        <dbReference type="ARBA" id="ARBA00022801"/>
    </source>
</evidence>
<evidence type="ECO:0000256" key="4">
    <source>
        <dbReference type="ARBA" id="ARBA00022840"/>
    </source>
</evidence>
<evidence type="ECO:0000313" key="7">
    <source>
        <dbReference type="Proteomes" id="UP000247498"/>
    </source>
</evidence>
<evidence type="ECO:0000259" key="5">
    <source>
        <dbReference type="PROSITE" id="PS51192"/>
    </source>
</evidence>
<reference evidence="6 7" key="1">
    <citation type="journal article" date="2018" name="Sci. Rep.">
        <title>Raphidocelis subcapitata (=Pseudokirchneriella subcapitata) provides an insight into genome evolution and environmental adaptations in the Sphaeropleales.</title>
        <authorList>
            <person name="Suzuki S."/>
            <person name="Yamaguchi H."/>
            <person name="Nakajima N."/>
            <person name="Kawachi M."/>
        </authorList>
    </citation>
    <scope>NUCLEOTIDE SEQUENCE [LARGE SCALE GENOMIC DNA]</scope>
    <source>
        <strain evidence="6 7">NIES-35</strain>
    </source>
</reference>
<dbReference type="Gene3D" id="2.60.40.150">
    <property type="entry name" value="C2 domain"/>
    <property type="match status" value="1"/>
</dbReference>